<keyword evidence="4" id="KW-1185">Reference proteome</keyword>
<dbReference type="EMBL" id="CACVBM020001168">
    <property type="protein sequence ID" value="CAA7037028.1"/>
    <property type="molecule type" value="Genomic_DNA"/>
</dbReference>
<name>A0A6D2JJK5_9BRAS</name>
<sequence>MGVQSDDKTKLVHENYALPTLNVVLATNAPPQLYSRPLISHSKTQHNQEKELDHNPTHTSAEPQRMSHDAKLVRFDEDGLDASPLKN</sequence>
<dbReference type="AlphaFoldDB" id="A0A6D2JJK5"/>
<gene>
    <name evidence="2" type="ORF">MERR_LOCUS15696</name>
    <name evidence="3" type="ORF">MERR_LOCUS24263</name>
</gene>
<feature type="compositionally biased region" description="Basic and acidic residues" evidence="1">
    <location>
        <begin position="46"/>
        <end position="56"/>
    </location>
</feature>
<proteinExistence type="predicted"/>
<feature type="region of interest" description="Disordered" evidence="1">
    <location>
        <begin position="35"/>
        <end position="68"/>
    </location>
</feature>
<accession>A0A6D2JJK5</accession>
<dbReference type="Proteomes" id="UP000467841">
    <property type="component" value="Unassembled WGS sequence"/>
</dbReference>
<reference evidence="3 4" key="1">
    <citation type="submission" date="2020-01" db="EMBL/GenBank/DDBJ databases">
        <authorList>
            <person name="Mishra B."/>
        </authorList>
    </citation>
    <scope>NUCLEOTIDE SEQUENCE [LARGE SCALE GENOMIC DNA]</scope>
</reference>
<evidence type="ECO:0000313" key="4">
    <source>
        <dbReference type="Proteomes" id="UP000467841"/>
    </source>
</evidence>
<dbReference type="EMBL" id="CACVBM020001069">
    <property type="protein sequence ID" value="CAA7028461.1"/>
    <property type="molecule type" value="Genomic_DNA"/>
</dbReference>
<evidence type="ECO:0000256" key="1">
    <source>
        <dbReference type="SAM" id="MobiDB-lite"/>
    </source>
</evidence>
<protein>
    <submittedName>
        <fullName evidence="3">Uncharacterized protein</fullName>
    </submittedName>
</protein>
<organism evidence="3 4">
    <name type="scientific">Microthlaspi erraticum</name>
    <dbReference type="NCBI Taxonomy" id="1685480"/>
    <lineage>
        <taxon>Eukaryota</taxon>
        <taxon>Viridiplantae</taxon>
        <taxon>Streptophyta</taxon>
        <taxon>Embryophyta</taxon>
        <taxon>Tracheophyta</taxon>
        <taxon>Spermatophyta</taxon>
        <taxon>Magnoliopsida</taxon>
        <taxon>eudicotyledons</taxon>
        <taxon>Gunneridae</taxon>
        <taxon>Pentapetalae</taxon>
        <taxon>rosids</taxon>
        <taxon>malvids</taxon>
        <taxon>Brassicales</taxon>
        <taxon>Brassicaceae</taxon>
        <taxon>Coluteocarpeae</taxon>
        <taxon>Microthlaspi</taxon>
    </lineage>
</organism>
<evidence type="ECO:0000313" key="3">
    <source>
        <dbReference type="EMBL" id="CAA7037028.1"/>
    </source>
</evidence>
<evidence type="ECO:0000313" key="2">
    <source>
        <dbReference type="EMBL" id="CAA7028461.1"/>
    </source>
</evidence>